<evidence type="ECO:0000256" key="2">
    <source>
        <dbReference type="ARBA" id="ARBA00007739"/>
    </source>
</evidence>
<evidence type="ECO:0000256" key="1">
    <source>
        <dbReference type="ARBA" id="ARBA00007090"/>
    </source>
</evidence>
<proteinExistence type="inferred from homology"/>
<feature type="region of interest" description="Disordered" evidence="14">
    <location>
        <begin position="34"/>
        <end position="56"/>
    </location>
</feature>
<comment type="similarity">
    <text evidence="2">In the N-terminal section; belongs to the glycosyltransferase 51 family.</text>
</comment>
<feature type="compositionally biased region" description="Pro residues" evidence="14">
    <location>
        <begin position="743"/>
        <end position="790"/>
    </location>
</feature>
<dbReference type="AlphaFoldDB" id="A0A2R7YYJ6"/>
<name>A0A2R7YYJ6_9ACTN</name>
<evidence type="ECO:0000256" key="13">
    <source>
        <dbReference type="ARBA" id="ARBA00049902"/>
    </source>
</evidence>
<keyword evidence="19" id="KW-1185">Reference proteome</keyword>
<dbReference type="Gene3D" id="3.40.710.10">
    <property type="entry name" value="DD-peptidase/beta-lactamase superfamily"/>
    <property type="match status" value="1"/>
</dbReference>
<keyword evidence="9" id="KW-0573">Peptidoglycan synthesis</keyword>
<comment type="catalytic activity">
    <reaction evidence="12">
        <text>Preferential cleavage: (Ac)2-L-Lys-D-Ala-|-D-Ala. Also transpeptidation of peptidyl-alanyl moieties that are N-acyl substituents of D-alanine.</text>
        <dbReference type="EC" id="3.4.16.4"/>
    </reaction>
</comment>
<dbReference type="GO" id="GO:0030288">
    <property type="term" value="C:outer membrane-bounded periplasmic space"/>
    <property type="evidence" value="ECO:0007669"/>
    <property type="project" value="TreeGrafter"/>
</dbReference>
<dbReference type="SUPFAM" id="SSF56601">
    <property type="entry name" value="beta-lactamase/transpeptidase-like"/>
    <property type="match status" value="1"/>
</dbReference>
<evidence type="ECO:0000259" key="17">
    <source>
        <dbReference type="Pfam" id="PF00912"/>
    </source>
</evidence>
<dbReference type="GO" id="GO:0008955">
    <property type="term" value="F:peptidoglycan glycosyltransferase activity"/>
    <property type="evidence" value="ECO:0007669"/>
    <property type="project" value="UniProtKB-EC"/>
</dbReference>
<keyword evidence="15" id="KW-0472">Membrane</keyword>
<dbReference type="Gene3D" id="1.10.3810.10">
    <property type="entry name" value="Biosynthetic peptidoglycan transglycosylase-like"/>
    <property type="match status" value="1"/>
</dbReference>
<keyword evidence="3" id="KW-0121">Carboxypeptidase</keyword>
<dbReference type="GO" id="GO:0008658">
    <property type="term" value="F:penicillin binding"/>
    <property type="evidence" value="ECO:0007669"/>
    <property type="project" value="InterPro"/>
</dbReference>
<dbReference type="Proteomes" id="UP000244867">
    <property type="component" value="Unassembled WGS sequence"/>
</dbReference>
<dbReference type="InterPro" id="IPR001264">
    <property type="entry name" value="Glyco_trans_51"/>
</dbReference>
<dbReference type="GO" id="GO:0006508">
    <property type="term" value="P:proteolysis"/>
    <property type="evidence" value="ECO:0007669"/>
    <property type="project" value="UniProtKB-KW"/>
</dbReference>
<dbReference type="Pfam" id="PF00905">
    <property type="entry name" value="Transpeptidase"/>
    <property type="match status" value="1"/>
</dbReference>
<keyword evidence="6" id="KW-0808">Transferase</keyword>
<evidence type="ECO:0000256" key="5">
    <source>
        <dbReference type="ARBA" id="ARBA00022676"/>
    </source>
</evidence>
<gene>
    <name evidence="18" type="ORF">C7S10_09185</name>
</gene>
<dbReference type="InterPro" id="IPR001460">
    <property type="entry name" value="PCN-bd_Tpept"/>
</dbReference>
<comment type="similarity">
    <text evidence="1">In the C-terminal section; belongs to the transpeptidase family.</text>
</comment>
<evidence type="ECO:0000256" key="8">
    <source>
        <dbReference type="ARBA" id="ARBA00022960"/>
    </source>
</evidence>
<feature type="domain" description="Glycosyl transferase family 51" evidence="17">
    <location>
        <begin position="111"/>
        <end position="286"/>
    </location>
</feature>
<feature type="transmembrane region" description="Helical" evidence="15">
    <location>
        <begin position="65"/>
        <end position="87"/>
    </location>
</feature>
<keyword evidence="8" id="KW-0133">Cell shape</keyword>
<comment type="caution">
    <text evidence="18">The sequence shown here is derived from an EMBL/GenBank/DDBJ whole genome shotgun (WGS) entry which is preliminary data.</text>
</comment>
<dbReference type="OrthoDB" id="9766909at2"/>
<dbReference type="InterPro" id="IPR012338">
    <property type="entry name" value="Beta-lactam/transpept-like"/>
</dbReference>
<evidence type="ECO:0000256" key="11">
    <source>
        <dbReference type="ARBA" id="ARBA00023316"/>
    </source>
</evidence>
<evidence type="ECO:0000256" key="12">
    <source>
        <dbReference type="ARBA" id="ARBA00034000"/>
    </source>
</evidence>
<protein>
    <submittedName>
        <fullName evidence="18">Penicillin-binding protein</fullName>
    </submittedName>
</protein>
<feature type="compositionally biased region" description="Basic residues" evidence="14">
    <location>
        <begin position="43"/>
        <end position="54"/>
    </location>
</feature>
<evidence type="ECO:0000256" key="10">
    <source>
        <dbReference type="ARBA" id="ARBA00023268"/>
    </source>
</evidence>
<reference evidence="18 19" key="1">
    <citation type="submission" date="2018-03" db="EMBL/GenBank/DDBJ databases">
        <authorList>
            <person name="Keele B.F."/>
        </authorList>
    </citation>
    <scope>NUCLEOTIDE SEQUENCE [LARGE SCALE GENOMIC DNA]</scope>
    <source>
        <strain evidence="18 19">IB-3</strain>
    </source>
</reference>
<evidence type="ECO:0000256" key="3">
    <source>
        <dbReference type="ARBA" id="ARBA00022645"/>
    </source>
</evidence>
<accession>A0A2R7YYJ6</accession>
<evidence type="ECO:0000313" key="19">
    <source>
        <dbReference type="Proteomes" id="UP000244867"/>
    </source>
</evidence>
<keyword evidence="5" id="KW-0328">Glycosyltransferase</keyword>
<feature type="region of interest" description="Disordered" evidence="14">
    <location>
        <begin position="689"/>
        <end position="798"/>
    </location>
</feature>
<evidence type="ECO:0000256" key="6">
    <source>
        <dbReference type="ARBA" id="ARBA00022679"/>
    </source>
</evidence>
<sequence length="798" mass="85212">MVSARRAIRPIVAIYPRAANRGRGRVSPYPLAVSKRRADGRPVTRRPNKPKKTAGQRARGILKKLAILGVVGLLILSGILVVLYQAIAIPEPNEAFKAQTTFVYYSGGDEELGTYYDDQNRESIPLSEMPQTMQDAVVAAENRTFWTDNGIDPKGILRAAFSNARGNAQQGASTITQQYVKILYLTSERSYQRKIKEAVVSLKIRNQLSKEEILEGYLNTIYFGRGAYGIQAAAQAFFGHDAKDLSLRESAVLATTLNNPSTYDPDNGKAAKQALKERYRYVLSGMADMGTISDAEAEKAAKRLPKFPEIAQQSQFGGQRGHMLALVKKELLSLGFDEQEIDGGGLRVTTTFTKAAMASAEEGVMEAKPEGFGDKELHIGAATVEVGTGALRGFYGGQDYLDSQINWAATGGMAGSTIKPLTIAAALKDGFSLKDSFEGNSPYEFPDGLEVNNEGPGDGNDYGSAVSLVTAAEESINTAFIDMSDSMDDGPEKIYDMARALGIPGDKPSPKFPGIPNRTVDFTPDDTLITLGKGRVSPINMANAYATIANGGERSDVHVVERVVDASGEERYSYKQKTRRAVDEDIAADTSYAMQQVVANGTGQAALALGRPAAGKTGTATGGSGEDPYVSSSWFAGYTPQMATAVMYVRGDGDNQLDGWLPSYFGADYPADTWTAIMSSIMDGMDVEDFPEPAYVDGDAPSSGHEPYVPPATSTNPPPPPPKPTKSATIKTQEPEPTQTPSTPVPTTPVPTTPVPTTPVPTTPVPTEPVPTTPVPTTPLPTETVPPPTVAPSRAAGR</sequence>
<evidence type="ECO:0000256" key="4">
    <source>
        <dbReference type="ARBA" id="ARBA00022670"/>
    </source>
</evidence>
<dbReference type="InterPro" id="IPR050396">
    <property type="entry name" value="Glycosyltr_51/Transpeptidase"/>
</dbReference>
<evidence type="ECO:0000256" key="15">
    <source>
        <dbReference type="SAM" id="Phobius"/>
    </source>
</evidence>
<dbReference type="FunFam" id="1.10.3810.10:FF:000001">
    <property type="entry name" value="Penicillin-binding protein 1A"/>
    <property type="match status" value="1"/>
</dbReference>
<feature type="domain" description="Penicillin-binding protein transpeptidase" evidence="16">
    <location>
        <begin position="385"/>
        <end position="648"/>
    </location>
</feature>
<dbReference type="InterPro" id="IPR036950">
    <property type="entry name" value="PBP_transglycosylase"/>
</dbReference>
<dbReference type="PANTHER" id="PTHR32282">
    <property type="entry name" value="BINDING PROTEIN TRANSPEPTIDASE, PUTATIVE-RELATED"/>
    <property type="match status" value="1"/>
</dbReference>
<keyword evidence="7" id="KW-0378">Hydrolase</keyword>
<evidence type="ECO:0000256" key="9">
    <source>
        <dbReference type="ARBA" id="ARBA00022984"/>
    </source>
</evidence>
<keyword evidence="11" id="KW-0961">Cell wall biogenesis/degradation</keyword>
<evidence type="ECO:0000256" key="7">
    <source>
        <dbReference type="ARBA" id="ARBA00022801"/>
    </source>
</evidence>
<dbReference type="GO" id="GO:0009252">
    <property type="term" value="P:peptidoglycan biosynthetic process"/>
    <property type="evidence" value="ECO:0007669"/>
    <property type="project" value="UniProtKB-KW"/>
</dbReference>
<evidence type="ECO:0000259" key="16">
    <source>
        <dbReference type="Pfam" id="PF00905"/>
    </source>
</evidence>
<organism evidence="18 19">
    <name type="scientific">Nocardioides currus</name>
    <dbReference type="NCBI Taxonomy" id="2133958"/>
    <lineage>
        <taxon>Bacteria</taxon>
        <taxon>Bacillati</taxon>
        <taxon>Actinomycetota</taxon>
        <taxon>Actinomycetes</taxon>
        <taxon>Propionibacteriales</taxon>
        <taxon>Nocardioidaceae</taxon>
        <taxon>Nocardioides</taxon>
    </lineage>
</organism>
<keyword evidence="15" id="KW-1133">Transmembrane helix</keyword>
<keyword evidence="4" id="KW-0645">Protease</keyword>
<evidence type="ECO:0000313" key="18">
    <source>
        <dbReference type="EMBL" id="PUA81421.1"/>
    </source>
</evidence>
<dbReference type="EMBL" id="PYXZ01000003">
    <property type="protein sequence ID" value="PUA81421.1"/>
    <property type="molecule type" value="Genomic_DNA"/>
</dbReference>
<comment type="catalytic activity">
    <reaction evidence="13">
        <text>[GlcNAc-(1-&gt;4)-Mur2Ac(oyl-L-Ala-gamma-D-Glu-L-Lys-D-Ala-D-Ala)](n)-di-trans,octa-cis-undecaprenyl diphosphate + beta-D-GlcNAc-(1-&gt;4)-Mur2Ac(oyl-L-Ala-gamma-D-Glu-L-Lys-D-Ala-D-Ala)-di-trans,octa-cis-undecaprenyl diphosphate = [GlcNAc-(1-&gt;4)-Mur2Ac(oyl-L-Ala-gamma-D-Glu-L-Lys-D-Ala-D-Ala)](n+1)-di-trans,octa-cis-undecaprenyl diphosphate + di-trans,octa-cis-undecaprenyl diphosphate + H(+)</text>
        <dbReference type="Rhea" id="RHEA:23708"/>
        <dbReference type="Rhea" id="RHEA-COMP:9602"/>
        <dbReference type="Rhea" id="RHEA-COMP:9603"/>
        <dbReference type="ChEBI" id="CHEBI:15378"/>
        <dbReference type="ChEBI" id="CHEBI:58405"/>
        <dbReference type="ChEBI" id="CHEBI:60033"/>
        <dbReference type="ChEBI" id="CHEBI:78435"/>
        <dbReference type="EC" id="2.4.99.28"/>
    </reaction>
</comment>
<dbReference type="SUPFAM" id="SSF53955">
    <property type="entry name" value="Lysozyme-like"/>
    <property type="match status" value="1"/>
</dbReference>
<dbReference type="PANTHER" id="PTHR32282:SF34">
    <property type="entry name" value="PENICILLIN-BINDING PROTEIN 1A"/>
    <property type="match status" value="1"/>
</dbReference>
<keyword evidence="10" id="KW-0511">Multifunctional enzyme</keyword>
<keyword evidence="15" id="KW-0812">Transmembrane</keyword>
<evidence type="ECO:0000256" key="14">
    <source>
        <dbReference type="SAM" id="MobiDB-lite"/>
    </source>
</evidence>
<dbReference type="GO" id="GO:0009002">
    <property type="term" value="F:serine-type D-Ala-D-Ala carboxypeptidase activity"/>
    <property type="evidence" value="ECO:0007669"/>
    <property type="project" value="UniProtKB-EC"/>
</dbReference>
<dbReference type="InterPro" id="IPR023346">
    <property type="entry name" value="Lysozyme-like_dom_sf"/>
</dbReference>
<dbReference type="GO" id="GO:0071555">
    <property type="term" value="P:cell wall organization"/>
    <property type="evidence" value="ECO:0007669"/>
    <property type="project" value="UniProtKB-KW"/>
</dbReference>
<dbReference type="Pfam" id="PF00912">
    <property type="entry name" value="Transgly"/>
    <property type="match status" value="1"/>
</dbReference>
<dbReference type="GO" id="GO:0008360">
    <property type="term" value="P:regulation of cell shape"/>
    <property type="evidence" value="ECO:0007669"/>
    <property type="project" value="UniProtKB-KW"/>
</dbReference>